<sequence>METLNLTKTIYGATKAQDSLDKEFVEFVPKPHTIDDLFNMYDLLFYDIIKEGKNNTHFNIVQESIRYAGYPIDPKDSDINELQAQIQQINEDIWSIENEHPFFKNGSVLENNGNQYYMHSGRRRQINNREALQLIKKRSGKKGIPDDDFVILVSQSCIGGILAGPPIDEIKDLNVDLMSINRFDERQFDD</sequence>
<organism evidence="1">
    <name type="scientific">uncultured virus</name>
    <dbReference type="NCBI Taxonomy" id="340016"/>
    <lineage>
        <taxon>Viruses</taxon>
        <taxon>environmental samples</taxon>
    </lineage>
</organism>
<evidence type="ECO:0000313" key="1">
    <source>
        <dbReference type="EMBL" id="ASE99995.1"/>
    </source>
</evidence>
<reference evidence="1" key="1">
    <citation type="submission" date="2016-10" db="EMBL/GenBank/DDBJ databases">
        <authorList>
            <person name="Varghese N."/>
        </authorList>
    </citation>
    <scope>NUCLEOTIDE SEQUENCE</scope>
</reference>
<reference evidence="1" key="2">
    <citation type="journal article" date="2017" name="Nat. Commun.">
        <title>Single-virus genomics reveals hidden cosmopolitan and abundant viruses.</title>
        <authorList>
            <person name="Martinez-Hernandez F."/>
            <person name="Fornas O."/>
            <person name="Lluesma Gomez M."/>
            <person name="Bolduc B."/>
            <person name="de la Cruz Pena M.J."/>
            <person name="Martinez J.M."/>
            <person name="Anton J."/>
            <person name="Gasol J.M."/>
            <person name="Rosselli R."/>
            <person name="Rodriguez-Valera F."/>
            <person name="Sullivan M.B."/>
            <person name="Acinas S.G."/>
            <person name="Martinez-Garcia M."/>
        </authorList>
    </citation>
    <scope>NUCLEOTIDE SEQUENCE</scope>
</reference>
<name>A0A218ML41_9VIRU</name>
<accession>A0A218ML41</accession>
<proteinExistence type="predicted"/>
<dbReference type="EMBL" id="KY052811">
    <property type="protein sequence ID" value="ASE99995.1"/>
    <property type="molecule type" value="Genomic_DNA"/>
</dbReference>
<protein>
    <submittedName>
        <fullName evidence="1">Uncharacterized protein</fullName>
    </submittedName>
</protein>